<accession>A0A7C4QHI2</accession>
<comment type="caution">
    <text evidence="1">The sequence shown here is derived from an EMBL/GenBank/DDBJ whole genome shotgun (WGS) entry which is preliminary data.</text>
</comment>
<organism evidence="1">
    <name type="scientific">Schlesneria paludicola</name>
    <dbReference type="NCBI Taxonomy" id="360056"/>
    <lineage>
        <taxon>Bacteria</taxon>
        <taxon>Pseudomonadati</taxon>
        <taxon>Planctomycetota</taxon>
        <taxon>Planctomycetia</taxon>
        <taxon>Planctomycetales</taxon>
        <taxon>Planctomycetaceae</taxon>
        <taxon>Schlesneria</taxon>
    </lineage>
</organism>
<dbReference type="EMBL" id="DSVQ01000012">
    <property type="protein sequence ID" value="HGT38941.1"/>
    <property type="molecule type" value="Genomic_DNA"/>
</dbReference>
<sequence>MIATLSPPVPVASEALVLLLLGDLRWLLEEPCTAENRRWLLAILDRLLVGQNPASTAASSPCCTQRIPAAPFLPHALVVHLRRLRDRVAHGTAIEAAALDVRKELAPFFTQAMPAPPGSAPCPAWHE</sequence>
<name>A0A7C4QHI2_9PLAN</name>
<gene>
    <name evidence="1" type="ORF">ENS64_06715</name>
</gene>
<dbReference type="AlphaFoldDB" id="A0A7C4QHI2"/>
<protein>
    <submittedName>
        <fullName evidence="1">Uncharacterized protein</fullName>
    </submittedName>
</protein>
<proteinExistence type="predicted"/>
<reference evidence="1" key="1">
    <citation type="journal article" date="2020" name="mSystems">
        <title>Genome- and Community-Level Interaction Insights into Carbon Utilization and Element Cycling Functions of Hydrothermarchaeota in Hydrothermal Sediment.</title>
        <authorList>
            <person name="Zhou Z."/>
            <person name="Liu Y."/>
            <person name="Xu W."/>
            <person name="Pan J."/>
            <person name="Luo Z.H."/>
            <person name="Li M."/>
        </authorList>
    </citation>
    <scope>NUCLEOTIDE SEQUENCE [LARGE SCALE GENOMIC DNA]</scope>
    <source>
        <strain evidence="1">SpSt-508</strain>
    </source>
</reference>
<evidence type="ECO:0000313" key="1">
    <source>
        <dbReference type="EMBL" id="HGT38941.1"/>
    </source>
</evidence>